<sequence>MKEIAYLILNHGNFLKTSHETISNQLLFKIEIIFAYRIFLIEDLYLTVLFENKHQPYYLCFYFHKTLINDTLKLALISLLTLFIEINYLMGE</sequence>
<dbReference type="EMBL" id="REGN01000836">
    <property type="protein sequence ID" value="RNA38695.1"/>
    <property type="molecule type" value="Genomic_DNA"/>
</dbReference>
<comment type="caution">
    <text evidence="1">The sequence shown here is derived from an EMBL/GenBank/DDBJ whole genome shotgun (WGS) entry which is preliminary data.</text>
</comment>
<evidence type="ECO:0000313" key="2">
    <source>
        <dbReference type="Proteomes" id="UP000276133"/>
    </source>
</evidence>
<evidence type="ECO:0000313" key="1">
    <source>
        <dbReference type="EMBL" id="RNA38695.1"/>
    </source>
</evidence>
<dbReference type="AlphaFoldDB" id="A0A3M7SSK8"/>
<accession>A0A3M7SSK8</accession>
<reference evidence="1 2" key="1">
    <citation type="journal article" date="2018" name="Sci. Rep.">
        <title>Genomic signatures of local adaptation to the degree of environmental predictability in rotifers.</title>
        <authorList>
            <person name="Franch-Gras L."/>
            <person name="Hahn C."/>
            <person name="Garcia-Roger E.M."/>
            <person name="Carmona M.J."/>
            <person name="Serra M."/>
            <person name="Gomez A."/>
        </authorList>
    </citation>
    <scope>NUCLEOTIDE SEQUENCE [LARGE SCALE GENOMIC DNA]</scope>
    <source>
        <strain evidence="1">HYR1</strain>
    </source>
</reference>
<keyword evidence="2" id="KW-1185">Reference proteome</keyword>
<protein>
    <submittedName>
        <fullName evidence="1">Uncharacterized protein</fullName>
    </submittedName>
</protein>
<gene>
    <name evidence="1" type="ORF">BpHYR1_045312</name>
</gene>
<name>A0A3M7SSK8_BRAPC</name>
<proteinExistence type="predicted"/>
<dbReference type="Proteomes" id="UP000276133">
    <property type="component" value="Unassembled WGS sequence"/>
</dbReference>
<organism evidence="1 2">
    <name type="scientific">Brachionus plicatilis</name>
    <name type="common">Marine rotifer</name>
    <name type="synonym">Brachionus muelleri</name>
    <dbReference type="NCBI Taxonomy" id="10195"/>
    <lineage>
        <taxon>Eukaryota</taxon>
        <taxon>Metazoa</taxon>
        <taxon>Spiralia</taxon>
        <taxon>Gnathifera</taxon>
        <taxon>Rotifera</taxon>
        <taxon>Eurotatoria</taxon>
        <taxon>Monogononta</taxon>
        <taxon>Pseudotrocha</taxon>
        <taxon>Ploima</taxon>
        <taxon>Brachionidae</taxon>
        <taxon>Brachionus</taxon>
    </lineage>
</organism>